<feature type="region of interest" description="Disordered" evidence="14">
    <location>
        <begin position="843"/>
        <end position="874"/>
    </location>
</feature>
<feature type="domain" description="Amino acid permease N-terminal" evidence="18">
    <location>
        <begin position="97"/>
        <end position="143"/>
    </location>
</feature>
<keyword evidence="21" id="KW-1185">Reference proteome</keyword>
<dbReference type="Proteomes" id="UP000663832">
    <property type="component" value="Unassembled WGS sequence"/>
</dbReference>
<evidence type="ECO:0000256" key="7">
    <source>
        <dbReference type="ARBA" id="ARBA00022989"/>
    </source>
</evidence>
<evidence type="ECO:0000313" key="19">
    <source>
        <dbReference type="EMBL" id="CAF0957529.1"/>
    </source>
</evidence>
<keyword evidence="10 15" id="KW-0472">Membrane</keyword>
<dbReference type="EMBL" id="CAJNOM010000079">
    <property type="protein sequence ID" value="CAF0998927.1"/>
    <property type="molecule type" value="Genomic_DNA"/>
</dbReference>
<dbReference type="GO" id="GO:0005886">
    <property type="term" value="C:plasma membrane"/>
    <property type="evidence" value="ECO:0007669"/>
    <property type="project" value="UniProtKB-SubCell"/>
</dbReference>
<dbReference type="InterPro" id="IPR004841">
    <property type="entry name" value="AA-permease/SLC12A_dom"/>
</dbReference>
<dbReference type="GO" id="GO:0055064">
    <property type="term" value="P:chloride ion homeostasis"/>
    <property type="evidence" value="ECO:0007669"/>
    <property type="project" value="TreeGrafter"/>
</dbReference>
<feature type="transmembrane region" description="Helical" evidence="15">
    <location>
        <begin position="418"/>
        <end position="440"/>
    </location>
</feature>
<evidence type="ECO:0000256" key="8">
    <source>
        <dbReference type="ARBA" id="ARBA00023053"/>
    </source>
</evidence>
<feature type="region of interest" description="Disordered" evidence="14">
    <location>
        <begin position="1"/>
        <end position="20"/>
    </location>
</feature>
<evidence type="ECO:0000313" key="21">
    <source>
        <dbReference type="Proteomes" id="UP000663832"/>
    </source>
</evidence>
<keyword evidence="13" id="KW-0868">Chloride</keyword>
<evidence type="ECO:0000256" key="11">
    <source>
        <dbReference type="ARBA" id="ARBA00023180"/>
    </source>
</evidence>
<comment type="caution">
    <text evidence="20">The sequence shown here is derived from an EMBL/GenBank/DDBJ whole genome shotgun (WGS) entry which is preliminary data.</text>
</comment>
<evidence type="ECO:0000259" key="16">
    <source>
        <dbReference type="Pfam" id="PF00324"/>
    </source>
</evidence>
<comment type="similarity">
    <text evidence="2">Belongs to the SLC12A transporter family.</text>
</comment>
<keyword evidence="4" id="KW-1003">Cell membrane</keyword>
<dbReference type="Proteomes" id="UP000663877">
    <property type="component" value="Unassembled WGS sequence"/>
</dbReference>
<keyword evidence="3" id="KW-0813">Transport</keyword>
<dbReference type="InterPro" id="IPR013612">
    <property type="entry name" value="AA_permease_N"/>
</dbReference>
<dbReference type="Gene3D" id="1.20.1740.10">
    <property type="entry name" value="Amino acid/polyamine transporter I"/>
    <property type="match status" value="1"/>
</dbReference>
<keyword evidence="6" id="KW-0769">Symport</keyword>
<evidence type="ECO:0000256" key="12">
    <source>
        <dbReference type="ARBA" id="ARBA00023201"/>
    </source>
</evidence>
<feature type="transmembrane region" description="Helical" evidence="15">
    <location>
        <begin position="258"/>
        <end position="282"/>
    </location>
</feature>
<keyword evidence="8" id="KW-0915">Sodium</keyword>
<evidence type="ECO:0000256" key="15">
    <source>
        <dbReference type="SAM" id="Phobius"/>
    </source>
</evidence>
<feature type="transmembrane region" description="Helical" evidence="15">
    <location>
        <begin position="388"/>
        <end position="406"/>
    </location>
</feature>
<dbReference type="AlphaFoldDB" id="A0A814GN71"/>
<feature type="transmembrane region" description="Helical" evidence="15">
    <location>
        <begin position="478"/>
        <end position="499"/>
    </location>
</feature>
<keyword evidence="12" id="KW-0739">Sodium transport</keyword>
<reference evidence="20" key="1">
    <citation type="submission" date="2021-02" db="EMBL/GenBank/DDBJ databases">
        <authorList>
            <person name="Nowell W R."/>
        </authorList>
    </citation>
    <scope>NUCLEOTIDE SEQUENCE</scope>
</reference>
<evidence type="ECO:0000256" key="6">
    <source>
        <dbReference type="ARBA" id="ARBA00022847"/>
    </source>
</evidence>
<comment type="subcellular location">
    <subcellularLocation>
        <location evidence="1">Cell membrane</location>
        <topology evidence="1">Multi-pass membrane protein</topology>
    </subcellularLocation>
</comment>
<dbReference type="Pfam" id="PF00324">
    <property type="entry name" value="AA_permease"/>
    <property type="match status" value="1"/>
</dbReference>
<evidence type="ECO:0000259" key="17">
    <source>
        <dbReference type="Pfam" id="PF03522"/>
    </source>
</evidence>
<evidence type="ECO:0000256" key="5">
    <source>
        <dbReference type="ARBA" id="ARBA00022692"/>
    </source>
</evidence>
<dbReference type="OrthoDB" id="2020542at2759"/>
<feature type="domain" description="Amino acid permease/ SLC12A" evidence="16">
    <location>
        <begin position="181"/>
        <end position="701"/>
    </location>
</feature>
<evidence type="ECO:0000313" key="20">
    <source>
        <dbReference type="EMBL" id="CAF0998927.1"/>
    </source>
</evidence>
<gene>
    <name evidence="19" type="ORF">BJG266_LOCUS13562</name>
    <name evidence="20" type="ORF">QVE165_LOCUS14819</name>
</gene>
<feature type="transmembrane region" description="Helical" evidence="15">
    <location>
        <begin position="511"/>
        <end position="539"/>
    </location>
</feature>
<dbReference type="GO" id="GO:0006884">
    <property type="term" value="P:cell volume homeostasis"/>
    <property type="evidence" value="ECO:0007669"/>
    <property type="project" value="TreeGrafter"/>
</dbReference>
<dbReference type="Pfam" id="PF03522">
    <property type="entry name" value="SLC12"/>
    <property type="match status" value="1"/>
</dbReference>
<dbReference type="FunFam" id="1.20.1740.10:FF:000022">
    <property type="entry name" value="Bumetanide-sensitive na-k-cl cotransport protein"/>
    <property type="match status" value="1"/>
</dbReference>
<protein>
    <submittedName>
        <fullName evidence="20">Uncharacterized protein</fullName>
    </submittedName>
</protein>
<evidence type="ECO:0000256" key="4">
    <source>
        <dbReference type="ARBA" id="ARBA00022475"/>
    </source>
</evidence>
<feature type="transmembrane region" description="Helical" evidence="15">
    <location>
        <begin position="583"/>
        <end position="603"/>
    </location>
</feature>
<dbReference type="GO" id="GO:1990573">
    <property type="term" value="P:potassium ion import across plasma membrane"/>
    <property type="evidence" value="ECO:0007669"/>
    <property type="project" value="TreeGrafter"/>
</dbReference>
<dbReference type="GO" id="GO:0055078">
    <property type="term" value="P:sodium ion homeostasis"/>
    <property type="evidence" value="ECO:0007669"/>
    <property type="project" value="TreeGrafter"/>
</dbReference>
<sequence length="1092" mass="122026">MSNVNHSLNKINTESSKLDRSTSSARFQIEKVFDDDDSCSKRFLDKAISVPINLSPSILRSTIINESKARISLEQDDDDDDNDDILRMANADNKETYDTMDALPHIDHYRNLFSFTSSEPKTRPTLEALHGTASMPSKMKLASAIDLNSEMISTVMIPNEQPFQTEIKPKTEIVKFGWILGVLIRCVLNIFGVMLFLRLSWVTGQAGIGLACVIIAISTVVTVLTSLSMSAICTNGEVKGGGTYYLISRSLGPEFGGAIGLIFSFVNAVAAAMYTIGFAETVRDMLKDRGMKILGIVIDGESVNAVRIIGVITMTIILGIALIGMRGELVVQTTLLIILSASLLDFFIGSLMPVTSYKRRHGFEGYSWKIIKENFGPKFQDGETFQHVFGVFFPSVTGILAGANISGNLKNPSKAIPLGTNVAIAITTFVYLAFCVIAGCTTHREVFLDTYERRNGSIMQFVNCSLQLNDKNCKSGLVYNYQTMKMISAFGPIITGMLYEISDTVMIKLSLILAGIFAATLSSALASLVGAPKIFQAVCRDMIFPRLKYFAAGNGKSDEPIRAYILAYFVAVSFTAIGELNVIAPIISNFFLMTYALVNYACFDASLAKASGWRPGFRYYNKWLALIGAVCCIAVMFVINWWAALITFLVNIGIFLYVRTTKPEINWGTSVQAHTYRRALDATHKLDTIQEHVKNFRPQMLVLTGNPINRPALVDLFSLVAHGHSLMICCNVILEDASVNIIYDQKDEGETWLKQRAAKAFYQRVVAPTIRQGAIALLQCVGVGKLRPNVVVLGFKNDWSIKADTTIDYFNIIHDALHLKYGVGILRLQTGLDFSDFFEPDLPDDDDDDDDEDNEESVMSSPLRGTKSHHNMNTPRQTDVLTLKNTIINQGALLTMDIFRPHQTSSAIIDVWWLFDDGGLTLLLPYLLRRRKRWRNCQFRIFSCVPGEKSDAERQHIAMASLLTKFRIKYTDLHVLHGLNKQPNEYETQKFEQLIQTWDQNNANSSIDSELWKITESELEANREKIRRGLNLHEYLLKYSSESSLIIVTLPIPRKQSISAGLYLAYLDIISYNLPPLLFLRGNQKNVLTYYS</sequence>
<name>A0A814GN71_9BILA</name>
<evidence type="ECO:0000256" key="9">
    <source>
        <dbReference type="ARBA" id="ARBA00023065"/>
    </source>
</evidence>
<dbReference type="GO" id="GO:0008511">
    <property type="term" value="F:sodium:potassium:chloride symporter activity"/>
    <property type="evidence" value="ECO:0007669"/>
    <property type="project" value="TreeGrafter"/>
</dbReference>
<feature type="domain" description="SLC12A transporter C-terminal" evidence="17">
    <location>
        <begin position="710"/>
        <end position="1092"/>
    </location>
</feature>
<organism evidence="20 21">
    <name type="scientific">Adineta steineri</name>
    <dbReference type="NCBI Taxonomy" id="433720"/>
    <lineage>
        <taxon>Eukaryota</taxon>
        <taxon>Metazoa</taxon>
        <taxon>Spiralia</taxon>
        <taxon>Gnathifera</taxon>
        <taxon>Rotifera</taxon>
        <taxon>Eurotatoria</taxon>
        <taxon>Bdelloidea</taxon>
        <taxon>Adinetida</taxon>
        <taxon>Adinetidae</taxon>
        <taxon>Adineta</taxon>
    </lineage>
</organism>
<dbReference type="PANTHER" id="PTHR11827">
    <property type="entry name" value="SOLUTE CARRIER FAMILY 12, CATION COTRANSPORTERS"/>
    <property type="match status" value="1"/>
</dbReference>
<dbReference type="InterPro" id="IPR018491">
    <property type="entry name" value="SLC12_C"/>
</dbReference>
<dbReference type="EMBL" id="CAJNOI010000055">
    <property type="protein sequence ID" value="CAF0957529.1"/>
    <property type="molecule type" value="Genomic_DNA"/>
</dbReference>
<proteinExistence type="inferred from homology"/>
<feature type="transmembrane region" description="Helical" evidence="15">
    <location>
        <begin position="176"/>
        <end position="197"/>
    </location>
</feature>
<dbReference type="GO" id="GO:0055075">
    <property type="term" value="P:potassium ion homeostasis"/>
    <property type="evidence" value="ECO:0007669"/>
    <property type="project" value="TreeGrafter"/>
</dbReference>
<accession>A0A814GN71</accession>
<feature type="transmembrane region" description="Helical" evidence="15">
    <location>
        <begin position="560"/>
        <end position="577"/>
    </location>
</feature>
<feature type="compositionally biased region" description="Acidic residues" evidence="14">
    <location>
        <begin position="843"/>
        <end position="856"/>
    </location>
</feature>
<dbReference type="PANTHER" id="PTHR11827:SF103">
    <property type="entry name" value="SODIUM CHLORIDE COTRANSPORTER 69, ISOFORM E"/>
    <property type="match status" value="1"/>
</dbReference>
<evidence type="ECO:0000256" key="2">
    <source>
        <dbReference type="ARBA" id="ARBA00010593"/>
    </source>
</evidence>
<feature type="transmembrane region" description="Helical" evidence="15">
    <location>
        <begin position="303"/>
        <end position="323"/>
    </location>
</feature>
<feature type="transmembrane region" description="Helical" evidence="15">
    <location>
        <begin position="624"/>
        <end position="657"/>
    </location>
</feature>
<feature type="transmembrane region" description="Helical" evidence="15">
    <location>
        <begin position="329"/>
        <end position="351"/>
    </location>
</feature>
<evidence type="ECO:0000256" key="1">
    <source>
        <dbReference type="ARBA" id="ARBA00004651"/>
    </source>
</evidence>
<dbReference type="Pfam" id="PF08403">
    <property type="entry name" value="AA_permease_N"/>
    <property type="match status" value="1"/>
</dbReference>
<dbReference type="NCBIfam" id="TIGR00930">
    <property type="entry name" value="2a30"/>
    <property type="match status" value="1"/>
</dbReference>
<evidence type="ECO:0000256" key="3">
    <source>
        <dbReference type="ARBA" id="ARBA00022448"/>
    </source>
</evidence>
<dbReference type="InterPro" id="IPR004842">
    <property type="entry name" value="SLC12A_fam"/>
</dbReference>
<evidence type="ECO:0000256" key="14">
    <source>
        <dbReference type="SAM" id="MobiDB-lite"/>
    </source>
</evidence>
<keyword evidence="5 15" id="KW-0812">Transmembrane</keyword>
<feature type="transmembrane region" description="Helical" evidence="15">
    <location>
        <begin position="209"/>
        <end position="232"/>
    </location>
</feature>
<evidence type="ECO:0000259" key="18">
    <source>
        <dbReference type="Pfam" id="PF08403"/>
    </source>
</evidence>
<evidence type="ECO:0000256" key="10">
    <source>
        <dbReference type="ARBA" id="ARBA00023136"/>
    </source>
</evidence>
<keyword evidence="7 15" id="KW-1133">Transmembrane helix</keyword>
<evidence type="ECO:0000256" key="13">
    <source>
        <dbReference type="ARBA" id="ARBA00023214"/>
    </source>
</evidence>
<keyword evidence="9" id="KW-0406">Ion transport</keyword>
<keyword evidence="11" id="KW-0325">Glycoprotein</keyword>